<dbReference type="Proteomes" id="UP000027138">
    <property type="component" value="Unassembled WGS sequence"/>
</dbReference>
<dbReference type="PANTHER" id="PTHR36350">
    <property type="entry name" value="TRANSMEMBRANE PROTEIN"/>
    <property type="match status" value="1"/>
</dbReference>
<gene>
    <name evidence="1" type="ORF">JCGZ_04618</name>
</gene>
<dbReference type="AlphaFoldDB" id="A0A067L0F5"/>
<evidence type="ECO:0000313" key="2">
    <source>
        <dbReference type="Proteomes" id="UP000027138"/>
    </source>
</evidence>
<dbReference type="PANTHER" id="PTHR36350:SF2">
    <property type="entry name" value="PROTEIN, PUTATIVE-RELATED"/>
    <property type="match status" value="1"/>
</dbReference>
<dbReference type="OrthoDB" id="1398107at2759"/>
<evidence type="ECO:0000313" key="1">
    <source>
        <dbReference type="EMBL" id="KDP37975.1"/>
    </source>
</evidence>
<keyword evidence="2" id="KW-1185">Reference proteome</keyword>
<organism evidence="1 2">
    <name type="scientific">Jatropha curcas</name>
    <name type="common">Barbados nut</name>
    <dbReference type="NCBI Taxonomy" id="180498"/>
    <lineage>
        <taxon>Eukaryota</taxon>
        <taxon>Viridiplantae</taxon>
        <taxon>Streptophyta</taxon>
        <taxon>Embryophyta</taxon>
        <taxon>Tracheophyta</taxon>
        <taxon>Spermatophyta</taxon>
        <taxon>Magnoliopsida</taxon>
        <taxon>eudicotyledons</taxon>
        <taxon>Gunneridae</taxon>
        <taxon>Pentapetalae</taxon>
        <taxon>rosids</taxon>
        <taxon>fabids</taxon>
        <taxon>Malpighiales</taxon>
        <taxon>Euphorbiaceae</taxon>
        <taxon>Crotonoideae</taxon>
        <taxon>Jatropheae</taxon>
        <taxon>Jatropha</taxon>
    </lineage>
</organism>
<accession>A0A067L0F5</accession>
<dbReference type="EMBL" id="KK914370">
    <property type="protein sequence ID" value="KDP37975.1"/>
    <property type="molecule type" value="Genomic_DNA"/>
</dbReference>
<dbReference type="SUPFAM" id="SSF48452">
    <property type="entry name" value="TPR-like"/>
    <property type="match status" value="1"/>
</dbReference>
<dbReference type="Gene3D" id="1.25.40.10">
    <property type="entry name" value="Tetratricopeptide repeat domain"/>
    <property type="match status" value="1"/>
</dbReference>
<protein>
    <submittedName>
        <fullName evidence="1">Uncharacterized protein</fullName>
    </submittedName>
</protein>
<reference evidence="1 2" key="1">
    <citation type="journal article" date="2014" name="PLoS ONE">
        <title>Global Analysis of Gene Expression Profiles in Physic Nut (Jatropha curcas L.) Seedlings Exposed to Salt Stress.</title>
        <authorList>
            <person name="Zhang L."/>
            <person name="Zhang C."/>
            <person name="Wu P."/>
            <person name="Chen Y."/>
            <person name="Li M."/>
            <person name="Jiang H."/>
            <person name="Wu G."/>
        </authorList>
    </citation>
    <scope>NUCLEOTIDE SEQUENCE [LARGE SCALE GENOMIC DNA]</scope>
    <source>
        <strain evidence="2">cv. GZQX0401</strain>
        <tissue evidence="1">Young leaves</tissue>
    </source>
</reference>
<name>A0A067L0F5_JATCU</name>
<sequence>MESILFHGNRHPLPDLVHKPSAPSTSSLAITKLHFSQTQANNYISLTTKVNTSRPPRQVLTRPVIRAQERSRNDRKDNKKTAQGRAGASIALACVLGIIGSSLKMNPKAIAGPRELYQKAPQSAVAYPLGGRSALKSLLDVNVCLASSKLEPPTATTQLPSRPSTEQVNDLIKMEAVRLMKYGKPKDAVLFLQDAYNLYKHDPEPAYNVEMALVEILICQGKYKEALKCNCLNDDQRLPSDGRFPLYKAIIYTMLDDMEEAKKWWEEYVETVEEEFNPTND</sequence>
<proteinExistence type="predicted"/>
<dbReference type="InterPro" id="IPR011990">
    <property type="entry name" value="TPR-like_helical_dom_sf"/>
</dbReference>